<dbReference type="InterPro" id="IPR004626">
    <property type="entry name" value="RarD"/>
</dbReference>
<evidence type="ECO:0000256" key="8">
    <source>
        <dbReference type="SAM" id="Phobius"/>
    </source>
</evidence>
<keyword evidence="3" id="KW-0813">Transport</keyword>
<dbReference type="PANTHER" id="PTHR22911">
    <property type="entry name" value="ACYL-MALONYL CONDENSING ENZYME-RELATED"/>
    <property type="match status" value="1"/>
</dbReference>
<feature type="transmembrane region" description="Helical" evidence="8">
    <location>
        <begin position="326"/>
        <end position="346"/>
    </location>
</feature>
<comment type="similarity">
    <text evidence="2">Belongs to the EamA transporter family.</text>
</comment>
<evidence type="ECO:0000256" key="7">
    <source>
        <dbReference type="ARBA" id="ARBA00023136"/>
    </source>
</evidence>
<dbReference type="PANTHER" id="PTHR22911:SF137">
    <property type="entry name" value="SOLUTE CARRIER FAMILY 35 MEMBER G2-RELATED"/>
    <property type="match status" value="1"/>
</dbReference>
<feature type="transmembrane region" description="Helical" evidence="8">
    <location>
        <begin position="288"/>
        <end position="306"/>
    </location>
</feature>
<dbReference type="EMBL" id="SJPY01000001">
    <property type="protein sequence ID" value="TWU45082.1"/>
    <property type="molecule type" value="Genomic_DNA"/>
</dbReference>
<evidence type="ECO:0000256" key="5">
    <source>
        <dbReference type="ARBA" id="ARBA00022692"/>
    </source>
</evidence>
<name>A0A5C6E7Y7_9BACT</name>
<evidence type="ECO:0000313" key="11">
    <source>
        <dbReference type="Proteomes" id="UP000315471"/>
    </source>
</evidence>
<feature type="transmembrane region" description="Helical" evidence="8">
    <location>
        <begin position="233"/>
        <end position="252"/>
    </location>
</feature>
<feature type="transmembrane region" description="Helical" evidence="8">
    <location>
        <begin position="20"/>
        <end position="39"/>
    </location>
</feature>
<feature type="transmembrane region" description="Helical" evidence="8">
    <location>
        <begin position="191"/>
        <end position="212"/>
    </location>
</feature>
<dbReference type="SUPFAM" id="SSF103481">
    <property type="entry name" value="Multidrug resistance efflux transporter EmrE"/>
    <property type="match status" value="2"/>
</dbReference>
<comment type="caution">
    <text evidence="10">The sequence shown here is derived from an EMBL/GenBank/DDBJ whole genome shotgun (WGS) entry which is preliminary data.</text>
</comment>
<feature type="transmembrane region" description="Helical" evidence="8">
    <location>
        <begin position="90"/>
        <end position="110"/>
    </location>
</feature>
<dbReference type="NCBIfam" id="TIGR00688">
    <property type="entry name" value="rarD"/>
    <property type="match status" value="1"/>
</dbReference>
<dbReference type="InterPro" id="IPR037185">
    <property type="entry name" value="EmrE-like"/>
</dbReference>
<evidence type="ECO:0000256" key="1">
    <source>
        <dbReference type="ARBA" id="ARBA00004651"/>
    </source>
</evidence>
<evidence type="ECO:0000313" key="10">
    <source>
        <dbReference type="EMBL" id="TWU45082.1"/>
    </source>
</evidence>
<gene>
    <name evidence="10" type="ORF">Q31b_02530</name>
</gene>
<keyword evidence="7 8" id="KW-0472">Membrane</keyword>
<reference evidence="10 11" key="1">
    <citation type="submission" date="2019-02" db="EMBL/GenBank/DDBJ databases">
        <title>Deep-cultivation of Planctomycetes and their phenomic and genomic characterization uncovers novel biology.</title>
        <authorList>
            <person name="Wiegand S."/>
            <person name="Jogler M."/>
            <person name="Boedeker C."/>
            <person name="Pinto D."/>
            <person name="Vollmers J."/>
            <person name="Rivas-Marin E."/>
            <person name="Kohn T."/>
            <person name="Peeters S.H."/>
            <person name="Heuer A."/>
            <person name="Rast P."/>
            <person name="Oberbeckmann S."/>
            <person name="Bunk B."/>
            <person name="Jeske O."/>
            <person name="Meyerdierks A."/>
            <person name="Storesund J.E."/>
            <person name="Kallscheuer N."/>
            <person name="Luecker S."/>
            <person name="Lage O.M."/>
            <person name="Pohl T."/>
            <person name="Merkel B.J."/>
            <person name="Hornburger P."/>
            <person name="Mueller R.-W."/>
            <person name="Bruemmer F."/>
            <person name="Labrenz M."/>
            <person name="Spormann A.M."/>
            <person name="Op Den Camp H."/>
            <person name="Overmann J."/>
            <person name="Amann R."/>
            <person name="Jetten M.S.M."/>
            <person name="Mascher T."/>
            <person name="Medema M.H."/>
            <person name="Devos D.P."/>
            <person name="Kaster A.-K."/>
            <person name="Ovreas L."/>
            <person name="Rohde M."/>
            <person name="Galperin M.Y."/>
            <person name="Jogler C."/>
        </authorList>
    </citation>
    <scope>NUCLEOTIDE SEQUENCE [LARGE SCALE GENOMIC DNA]</scope>
    <source>
        <strain evidence="10 11">Q31b</strain>
    </source>
</reference>
<keyword evidence="11" id="KW-1185">Reference proteome</keyword>
<proteinExistence type="inferred from homology"/>
<evidence type="ECO:0000259" key="9">
    <source>
        <dbReference type="Pfam" id="PF00892"/>
    </source>
</evidence>
<dbReference type="Pfam" id="PF00892">
    <property type="entry name" value="EamA"/>
    <property type="match status" value="1"/>
</dbReference>
<keyword evidence="5 8" id="KW-0812">Transmembrane</keyword>
<feature type="transmembrane region" description="Helical" evidence="8">
    <location>
        <begin position="51"/>
        <end position="70"/>
    </location>
</feature>
<dbReference type="Proteomes" id="UP000315471">
    <property type="component" value="Unassembled WGS sequence"/>
</dbReference>
<evidence type="ECO:0000256" key="6">
    <source>
        <dbReference type="ARBA" id="ARBA00022989"/>
    </source>
</evidence>
<accession>A0A5C6E7Y7</accession>
<dbReference type="AlphaFoldDB" id="A0A5C6E7Y7"/>
<dbReference type="GO" id="GO:0005886">
    <property type="term" value="C:plasma membrane"/>
    <property type="evidence" value="ECO:0007669"/>
    <property type="project" value="UniProtKB-SubCell"/>
</dbReference>
<organism evidence="10 11">
    <name type="scientific">Novipirellula aureliae</name>
    <dbReference type="NCBI Taxonomy" id="2527966"/>
    <lineage>
        <taxon>Bacteria</taxon>
        <taxon>Pseudomonadati</taxon>
        <taxon>Planctomycetota</taxon>
        <taxon>Planctomycetia</taxon>
        <taxon>Pirellulales</taxon>
        <taxon>Pirellulaceae</taxon>
        <taxon>Novipirellula</taxon>
    </lineage>
</organism>
<keyword evidence="4" id="KW-1003">Cell membrane</keyword>
<comment type="subcellular location">
    <subcellularLocation>
        <location evidence="1">Cell membrane</location>
        <topology evidence="1">Multi-pass membrane protein</topology>
    </subcellularLocation>
</comment>
<keyword evidence="6 8" id="KW-1133">Transmembrane helix</keyword>
<sequence length="390" mass="42866">MVLNNSNPPLASRPSSIDRFGLVCAILAHTLWGLFPIYWRLIGSADSAELVCHRIVWSFFSLAILIPILLRMGWWGGWRIMVESVCNRRVWLIHSAAAVMIAVNWLAFIWAVNNDRVLEASLGYYINPLFNVLLGVFVLGERLGRYQWIAVAIAAFGVGIMAIGGGGLPWVSLAMATTFAVYGLLKKKAHLPVLVGLAIEVTVLVIPAAIYLSMQFADGVSAMQTGSPLVQGMLLMAGVVTITPLALFGAAVRRVDLSVIGILQYIGPTLQFLVGAVLYREPLGGSKVAGFVFVWIALIVFLAATHRPQSSPFETIGALPWKRLLFRWRTLMILALIAAAFFAWIAKPWVRARTERPIVKRNQAAGGSEPFDYSFDATDMIGTSRRLDQR</sequence>
<dbReference type="InterPro" id="IPR000620">
    <property type="entry name" value="EamA_dom"/>
</dbReference>
<feature type="domain" description="EamA" evidence="9">
    <location>
        <begin position="20"/>
        <end position="161"/>
    </location>
</feature>
<feature type="transmembrane region" description="Helical" evidence="8">
    <location>
        <begin position="122"/>
        <end position="140"/>
    </location>
</feature>
<evidence type="ECO:0000256" key="3">
    <source>
        <dbReference type="ARBA" id="ARBA00022448"/>
    </source>
</evidence>
<feature type="transmembrane region" description="Helical" evidence="8">
    <location>
        <begin position="146"/>
        <end position="163"/>
    </location>
</feature>
<dbReference type="RefSeq" id="WP_231617211.1">
    <property type="nucleotide sequence ID" value="NZ_SJPY01000001.1"/>
</dbReference>
<feature type="transmembrane region" description="Helical" evidence="8">
    <location>
        <begin position="258"/>
        <end position="279"/>
    </location>
</feature>
<evidence type="ECO:0000256" key="4">
    <source>
        <dbReference type="ARBA" id="ARBA00022475"/>
    </source>
</evidence>
<evidence type="ECO:0000256" key="2">
    <source>
        <dbReference type="ARBA" id="ARBA00007362"/>
    </source>
</evidence>
<protein>
    <submittedName>
        <fullName evidence="10">EamA-like transporter family protein</fullName>
    </submittedName>
</protein>